<protein>
    <recommendedName>
        <fullName evidence="4">NADH:quinone oxidoreductase/Mrp antiporter membrane subunit domain-containing protein</fullName>
    </recommendedName>
</protein>
<gene>
    <name evidence="2" type="ORF">G3M78_09960</name>
</gene>
<feature type="transmembrane region" description="Helical" evidence="1">
    <location>
        <begin position="84"/>
        <end position="102"/>
    </location>
</feature>
<evidence type="ECO:0000256" key="1">
    <source>
        <dbReference type="SAM" id="Phobius"/>
    </source>
</evidence>
<feature type="transmembrane region" description="Helical" evidence="1">
    <location>
        <begin position="218"/>
        <end position="238"/>
    </location>
</feature>
<feature type="transmembrane region" description="Helical" evidence="1">
    <location>
        <begin position="160"/>
        <end position="180"/>
    </location>
</feature>
<feature type="transmembrane region" description="Helical" evidence="1">
    <location>
        <begin position="344"/>
        <end position="369"/>
    </location>
</feature>
<feature type="transmembrane region" description="Helical" evidence="1">
    <location>
        <begin position="192"/>
        <end position="212"/>
    </location>
</feature>
<dbReference type="AlphaFoldDB" id="A0A7T0G3S7"/>
<dbReference type="Proteomes" id="UP000594464">
    <property type="component" value="Chromosome"/>
</dbReference>
<accession>A0A7T0G3S7</accession>
<feature type="transmembrane region" description="Helical" evidence="1">
    <location>
        <begin position="61"/>
        <end position="77"/>
    </location>
</feature>
<feature type="transmembrane region" description="Helical" evidence="1">
    <location>
        <begin position="271"/>
        <end position="293"/>
    </location>
</feature>
<proteinExistence type="predicted"/>
<keyword evidence="1" id="KW-0472">Membrane</keyword>
<feature type="transmembrane region" description="Helical" evidence="1">
    <location>
        <begin position="108"/>
        <end position="125"/>
    </location>
</feature>
<feature type="transmembrane region" description="Helical" evidence="1">
    <location>
        <begin position="37"/>
        <end position="55"/>
    </location>
</feature>
<keyword evidence="1" id="KW-1133">Transmembrane helix</keyword>
<dbReference type="KEGG" id="nva:G3M78_09960"/>
<evidence type="ECO:0000313" key="3">
    <source>
        <dbReference type="Proteomes" id="UP000594464"/>
    </source>
</evidence>
<feature type="transmembrane region" description="Helical" evidence="1">
    <location>
        <begin position="390"/>
        <end position="410"/>
    </location>
</feature>
<feature type="transmembrane region" description="Helical" evidence="1">
    <location>
        <begin position="137"/>
        <end position="154"/>
    </location>
</feature>
<evidence type="ECO:0000313" key="2">
    <source>
        <dbReference type="EMBL" id="QPJ65700.1"/>
    </source>
</evidence>
<feature type="transmembrane region" description="Helical" evidence="1">
    <location>
        <begin position="6"/>
        <end position="25"/>
    </location>
</feature>
<dbReference type="EMBL" id="CP048620">
    <property type="protein sequence ID" value="QPJ65700.1"/>
    <property type="molecule type" value="Genomic_DNA"/>
</dbReference>
<keyword evidence="1" id="KW-0812">Transmembrane</keyword>
<evidence type="ECO:0008006" key="4">
    <source>
        <dbReference type="Google" id="ProtNLM"/>
    </source>
</evidence>
<organism evidence="2 3">
    <name type="scientific">Candidatus Nitrohelix vancouverensis</name>
    <dbReference type="NCBI Taxonomy" id="2705534"/>
    <lineage>
        <taxon>Bacteria</taxon>
        <taxon>Pseudomonadati</taxon>
        <taxon>Nitrospinota/Tectimicrobiota group</taxon>
        <taxon>Nitrospinota</taxon>
        <taxon>Nitrospinia</taxon>
        <taxon>Nitrospinales</taxon>
        <taxon>Nitrospinaceae</taxon>
        <taxon>Candidatus Nitrohelix</taxon>
    </lineage>
</organism>
<feature type="transmembrane region" description="Helical" evidence="1">
    <location>
        <begin position="245"/>
        <end position="265"/>
    </location>
</feature>
<feature type="transmembrane region" description="Helical" evidence="1">
    <location>
        <begin position="314"/>
        <end position="332"/>
    </location>
</feature>
<sequence>MNFESTLPVFLALIPLALGMALKVAKIPFITLRSIELITIGAIAGGVIYIQSVHATDATNLFLAGAALLSAFCVFLSQEDTEQAPALCASALITLGLALGILLNQGLVGRLFLISLLAYVAVPLIRDNHRNARSTMALLHSALAIILSLASVFGPQSMSVYASLFLALTFLPVVPLHILFMKVIEGAKGIQASFWIVVWLSIGLAELNMIYSSLTTETLFTLSLLALISAVGASLSCLGQQQYNLFIASATVAHSALVWGLLNVFPNFPIWGVPFGISVAFVMGGLCLAFSLIRQRYGWQILGKLPGLATPMPRFGMAVILFVSFAMFMPLIPTFSGLTVMPTLAVKGSALIMILFLFLAVWLGGSWYFSQMLHQTAFGTARVDVPYTDLRVVEVVALSSLLIGAVYSGLVH</sequence>
<reference evidence="3" key="1">
    <citation type="submission" date="2020-02" db="EMBL/GenBank/DDBJ databases">
        <title>Genomic and physiological characterization of two novel Nitrospinaceae genera.</title>
        <authorList>
            <person name="Mueller A.J."/>
            <person name="Jung M.-Y."/>
            <person name="Strachan C.R."/>
            <person name="Herbold C.W."/>
            <person name="Kirkegaard R.H."/>
            <person name="Daims H."/>
        </authorList>
    </citation>
    <scope>NUCLEOTIDE SEQUENCE [LARGE SCALE GENOMIC DNA]</scope>
</reference>
<name>A0A7T0G3S7_9BACT</name>